<name>A0A0A6P195_9GAMM</name>
<proteinExistence type="predicted"/>
<feature type="region of interest" description="Disordered" evidence="1">
    <location>
        <begin position="34"/>
        <end position="72"/>
    </location>
</feature>
<comment type="caution">
    <text evidence="4">The sequence shown here is derived from an EMBL/GenBank/DDBJ whole genome shotgun (WGS) entry which is preliminary data.</text>
</comment>
<dbReference type="PATRIC" id="fig|1003181.4.peg.1457"/>
<feature type="signal peptide" evidence="2">
    <location>
        <begin position="1"/>
        <end position="31"/>
    </location>
</feature>
<accession>A0A0A6P195</accession>
<sequence>MNKRLVHTKIRRIITTLFLMTIAVLSLSNCSDDMAPLSSPPQQSESHADEQYGMAAAPPPQSLEEPREQESARAQVFLDNIQAETERANDAPALSVAKKEKPAKPIASWKRSQVTPNTSRLMIGENESLALKGIQAKVTINGFRARVVLDHYFFNDHERMFEGTFKLRLPNGANPYFFAFGESQRLDKPVFFDQQQVQKMGTEPLDIMKNRENSWQQPKEARMVPKEKAAFAYRETVRRRVDPALMEWSGAGIFSARVFPLNPKKWHRIVIAYDLDLLALGDDLEYRLDLPTDIPQRVTDLTITQPPGVEIVVDDQKSFIFNTTENTYHQRFETAQISVRIKKPGAVLLNGHDPKTGDYFATRFRPPLAAQANHSGSQTGVFLVDVSLSSNPDRFNVWLKLLQATLNNNRDALKTFAVCFFNIEQFWWQERFIANTPENVQALLDFAQQLSLEGATDLKAALHFASQPPFLDKQKDKDWDIFLLSDGGITWGEDNLFALSQSLSAHALFAYNTGLAGTDTRILNHLSRESGGALFSVVGEAEIEKASIAHRSRPWHLSSIQVDGIPNNSDLLLAGRPHNVFPGQVLQLAGRGKATASSRVILNLVQNDQEKKLEIPLSAPLTSALTPRLYGQIAVGQLETFATATETMSKAYATHFRITGQTCSLLMLETEEDYLRFNIKPEEDAFVVKSKPVNVAVAKVLKEIGETLGDPKAAFLAWLAKLEKMPDLNLSLPAAFKIVLEQMPQQAFVVKAKPLQAKSRTWEGIPGNVRTQLKTKKLDYDSFTDEAQRRLNAYRPADALRAISSLVENNPGDGVLARDVAFSAIEWGLKGHAYHLFRRVANSRPFEPHTYRAMAQVLEKMGQVDLALVYYELGLIGQWNSRFGDFQRIHGIDYLRFLRRIVAGELTSNALDYATMRLDSVQKAFDPGKLDILVALSWNTDGTDVDMHVIEPSGEECYYQHPDTKIGGHLSRDVTQGYGPEMYTLANAKPGIYHIKAKYFASDANRASTRTKVSATIIQNWGTEQERILHKTVTLRYGKEMHDILTIKVAK</sequence>
<feature type="chain" id="PRO_5010410910" description="VIT domain-containing protein" evidence="2">
    <location>
        <begin position="32"/>
        <end position="1051"/>
    </location>
</feature>
<dbReference type="PANTHER" id="PTHR45737:SF6">
    <property type="entry name" value="VON WILLEBRAND FACTOR A DOMAIN-CONTAINING PROTEIN 5A"/>
    <property type="match status" value="1"/>
</dbReference>
<dbReference type="SUPFAM" id="SSF48452">
    <property type="entry name" value="TPR-like"/>
    <property type="match status" value="1"/>
</dbReference>
<dbReference type="InterPro" id="IPR036465">
    <property type="entry name" value="vWFA_dom_sf"/>
</dbReference>
<dbReference type="InterPro" id="IPR011990">
    <property type="entry name" value="TPR-like_helical_dom_sf"/>
</dbReference>
<dbReference type="Gene3D" id="1.25.40.10">
    <property type="entry name" value="Tetratricopeptide repeat domain"/>
    <property type="match status" value="1"/>
</dbReference>
<dbReference type="PROSITE" id="PS51468">
    <property type="entry name" value="VIT"/>
    <property type="match status" value="1"/>
</dbReference>
<dbReference type="AlphaFoldDB" id="A0A0A6P195"/>
<organism evidence="4 5">
    <name type="scientific">Candidatus Thiomargarita nelsonii</name>
    <dbReference type="NCBI Taxonomy" id="1003181"/>
    <lineage>
        <taxon>Bacteria</taxon>
        <taxon>Pseudomonadati</taxon>
        <taxon>Pseudomonadota</taxon>
        <taxon>Gammaproteobacteria</taxon>
        <taxon>Thiotrichales</taxon>
        <taxon>Thiotrichaceae</taxon>
        <taxon>Thiomargarita</taxon>
    </lineage>
</organism>
<gene>
    <name evidence="4" type="ORF">THIOM_001036</name>
</gene>
<dbReference type="PANTHER" id="PTHR45737">
    <property type="entry name" value="VON WILLEBRAND FACTOR A DOMAIN-CONTAINING PROTEIN 5A"/>
    <property type="match status" value="1"/>
</dbReference>
<dbReference type="Gene3D" id="3.40.50.410">
    <property type="entry name" value="von Willebrand factor, type A domain"/>
    <property type="match status" value="1"/>
</dbReference>
<dbReference type="InterPro" id="IPR013694">
    <property type="entry name" value="VIT"/>
</dbReference>
<evidence type="ECO:0000256" key="1">
    <source>
        <dbReference type="SAM" id="MobiDB-lite"/>
    </source>
</evidence>
<reference evidence="4 5" key="1">
    <citation type="submission" date="2016-05" db="EMBL/GenBank/DDBJ databases">
        <title>Single-cell genome of chain-forming Candidatus Thiomargarita nelsonii and comparison to other large sulfur-oxidizing bacteria.</title>
        <authorList>
            <person name="Winkel M."/>
            <person name="Salman V."/>
            <person name="Woyke T."/>
            <person name="Schulz-Vogt H."/>
            <person name="Richter M."/>
            <person name="Flood B."/>
            <person name="Bailey J."/>
            <person name="Amann R."/>
            <person name="Mussmann M."/>
        </authorList>
    </citation>
    <scope>NUCLEOTIDE SEQUENCE [LARGE SCALE GENOMIC DNA]</scope>
    <source>
        <strain evidence="4 5">THI036</strain>
    </source>
</reference>
<dbReference type="Proteomes" id="UP000076962">
    <property type="component" value="Unassembled WGS sequence"/>
</dbReference>
<feature type="domain" description="VIT" evidence="3">
    <location>
        <begin position="115"/>
        <end position="275"/>
    </location>
</feature>
<keyword evidence="2" id="KW-0732">Signal</keyword>
<evidence type="ECO:0000313" key="4">
    <source>
        <dbReference type="EMBL" id="OAD23136.1"/>
    </source>
</evidence>
<dbReference type="SUPFAM" id="SSF53300">
    <property type="entry name" value="vWA-like"/>
    <property type="match status" value="1"/>
</dbReference>
<dbReference type="EMBL" id="LUTY01000530">
    <property type="protein sequence ID" value="OAD23136.1"/>
    <property type="molecule type" value="Genomic_DNA"/>
</dbReference>
<protein>
    <recommendedName>
        <fullName evidence="3">VIT domain-containing protein</fullName>
    </recommendedName>
</protein>
<dbReference type="Gene3D" id="2.60.120.380">
    <property type="match status" value="1"/>
</dbReference>
<keyword evidence="5" id="KW-1185">Reference proteome</keyword>
<evidence type="ECO:0000259" key="3">
    <source>
        <dbReference type="PROSITE" id="PS51468"/>
    </source>
</evidence>
<evidence type="ECO:0000313" key="5">
    <source>
        <dbReference type="Proteomes" id="UP000076962"/>
    </source>
</evidence>
<evidence type="ECO:0000256" key="2">
    <source>
        <dbReference type="SAM" id="SignalP"/>
    </source>
</evidence>